<sequence>MPRVPESGLIKLLLLAFSFRLDYQIQIASKLLVIMMDVNEAAREFLYRIELLGIDYSDKISNSSIITLGFVLRVQDMPCLHNELLNGDTK</sequence>
<dbReference type="Proteomes" id="UP001367508">
    <property type="component" value="Unassembled WGS sequence"/>
</dbReference>
<evidence type="ECO:0000313" key="2">
    <source>
        <dbReference type="EMBL" id="KAK7306902.1"/>
    </source>
</evidence>
<name>A0AAN9PR38_CANGL</name>
<keyword evidence="1" id="KW-0732">Signal</keyword>
<dbReference type="AlphaFoldDB" id="A0AAN9PR38"/>
<keyword evidence="3" id="KW-1185">Reference proteome</keyword>
<proteinExistence type="predicted"/>
<evidence type="ECO:0000313" key="3">
    <source>
        <dbReference type="Proteomes" id="UP001367508"/>
    </source>
</evidence>
<evidence type="ECO:0000256" key="1">
    <source>
        <dbReference type="SAM" id="SignalP"/>
    </source>
</evidence>
<dbReference type="EMBL" id="JAYMYQ010000011">
    <property type="protein sequence ID" value="KAK7306902.1"/>
    <property type="molecule type" value="Genomic_DNA"/>
</dbReference>
<gene>
    <name evidence="2" type="ORF">VNO77_44863</name>
</gene>
<feature type="signal peptide" evidence="1">
    <location>
        <begin position="1"/>
        <end position="24"/>
    </location>
</feature>
<protein>
    <submittedName>
        <fullName evidence="2">Uncharacterized protein</fullName>
    </submittedName>
</protein>
<accession>A0AAN9PR38</accession>
<organism evidence="2 3">
    <name type="scientific">Canavalia gladiata</name>
    <name type="common">Sword bean</name>
    <name type="synonym">Dolichos gladiatus</name>
    <dbReference type="NCBI Taxonomy" id="3824"/>
    <lineage>
        <taxon>Eukaryota</taxon>
        <taxon>Viridiplantae</taxon>
        <taxon>Streptophyta</taxon>
        <taxon>Embryophyta</taxon>
        <taxon>Tracheophyta</taxon>
        <taxon>Spermatophyta</taxon>
        <taxon>Magnoliopsida</taxon>
        <taxon>eudicotyledons</taxon>
        <taxon>Gunneridae</taxon>
        <taxon>Pentapetalae</taxon>
        <taxon>rosids</taxon>
        <taxon>fabids</taxon>
        <taxon>Fabales</taxon>
        <taxon>Fabaceae</taxon>
        <taxon>Papilionoideae</taxon>
        <taxon>50 kb inversion clade</taxon>
        <taxon>NPAAA clade</taxon>
        <taxon>indigoferoid/millettioid clade</taxon>
        <taxon>Phaseoleae</taxon>
        <taxon>Canavalia</taxon>
    </lineage>
</organism>
<reference evidence="2 3" key="1">
    <citation type="submission" date="2024-01" db="EMBL/GenBank/DDBJ databases">
        <title>The genomes of 5 underutilized Papilionoideae crops provide insights into root nodulation and disease resistanc.</title>
        <authorList>
            <person name="Jiang F."/>
        </authorList>
    </citation>
    <scope>NUCLEOTIDE SEQUENCE [LARGE SCALE GENOMIC DNA]</scope>
    <source>
        <strain evidence="2">LVBAO_FW01</strain>
        <tissue evidence="2">Leaves</tissue>
    </source>
</reference>
<comment type="caution">
    <text evidence="2">The sequence shown here is derived from an EMBL/GenBank/DDBJ whole genome shotgun (WGS) entry which is preliminary data.</text>
</comment>
<feature type="chain" id="PRO_5042839921" evidence="1">
    <location>
        <begin position="25"/>
        <end position="90"/>
    </location>
</feature>